<proteinExistence type="predicted"/>
<dbReference type="Proteomes" id="UP000005709">
    <property type="component" value="Unassembled WGS sequence"/>
</dbReference>
<evidence type="ECO:0000256" key="1">
    <source>
        <dbReference type="SAM" id="SignalP"/>
    </source>
</evidence>
<name>C8PJQ4_9BACT</name>
<keyword evidence="3" id="KW-1185">Reference proteome</keyword>
<evidence type="ECO:0000313" key="3">
    <source>
        <dbReference type="Proteomes" id="UP000005709"/>
    </source>
</evidence>
<dbReference type="STRING" id="824.CGRAC_0774"/>
<reference evidence="2 3" key="1">
    <citation type="submission" date="2009-07" db="EMBL/GenBank/DDBJ databases">
        <authorList>
            <person name="Madupu R."/>
            <person name="Sebastian Y."/>
            <person name="Durkin A.S."/>
            <person name="Torralba M."/>
            <person name="Methe B."/>
            <person name="Sutton G.G."/>
            <person name="Strausberg R.L."/>
            <person name="Nelson K.E."/>
        </authorList>
    </citation>
    <scope>NUCLEOTIDE SEQUENCE [LARGE SCALE GENOMIC DNA]</scope>
    <source>
        <strain evidence="2 3">RM3268</strain>
    </source>
</reference>
<sequence length="268" mass="31735">MRIHILILMIAFALFANANDVSDTEIPFDLKIALWKANDRKVVRNNPSGMVEGETTFNGKTVSFWQIDRNATLKKEYEEHLSKERDFCNDFYDDLFEWKNISVIKPLVFDTTDYNNPVLKKNMGDCWYMDMNTTIRDGFSGRGFTLYKFDNKLLYIMTYRDFRQYEMSFANFMYILDPQECSKIIKDPSYDSYYSRADFEDYRNKIAGDTLIYFGPIKYKSEDYLLFIDSVNLINGLKAVFIKISKFKDKVSQTSVCRNLYLNTKIYR</sequence>
<accession>C8PJQ4</accession>
<keyword evidence="1" id="KW-0732">Signal</keyword>
<organism evidence="2 3">
    <name type="scientific">Campylobacter gracilis RM3268</name>
    <dbReference type="NCBI Taxonomy" id="553220"/>
    <lineage>
        <taxon>Bacteria</taxon>
        <taxon>Pseudomonadati</taxon>
        <taxon>Campylobacterota</taxon>
        <taxon>Epsilonproteobacteria</taxon>
        <taxon>Campylobacterales</taxon>
        <taxon>Campylobacteraceae</taxon>
        <taxon>Campylobacter</taxon>
    </lineage>
</organism>
<dbReference type="EMBL" id="ACYG01000027">
    <property type="protein sequence ID" value="EEV17159.1"/>
    <property type="molecule type" value="Genomic_DNA"/>
</dbReference>
<feature type="chain" id="PRO_5002991370" evidence="1">
    <location>
        <begin position="19"/>
        <end position="268"/>
    </location>
</feature>
<comment type="caution">
    <text evidence="2">The sequence shown here is derived from an EMBL/GenBank/DDBJ whole genome shotgun (WGS) entry which is preliminary data.</text>
</comment>
<dbReference type="AlphaFoldDB" id="C8PJQ4"/>
<dbReference type="RefSeq" id="WP_005872170.1">
    <property type="nucleotide sequence ID" value="NZ_ACYG01000027.1"/>
</dbReference>
<protein>
    <submittedName>
        <fullName evidence="2">Uncharacterized protein</fullName>
    </submittedName>
</protein>
<evidence type="ECO:0000313" key="2">
    <source>
        <dbReference type="EMBL" id="EEV17159.1"/>
    </source>
</evidence>
<gene>
    <name evidence="2" type="ORF">CAMGR0001_1454</name>
</gene>
<feature type="signal peptide" evidence="1">
    <location>
        <begin position="1"/>
        <end position="18"/>
    </location>
</feature>